<keyword evidence="5" id="KW-0067">ATP-binding</keyword>
<dbReference type="SUPFAM" id="SSF50998">
    <property type="entry name" value="Quinoprotein alcohol dehydrogenase-like"/>
    <property type="match status" value="1"/>
</dbReference>
<dbReference type="SMART" id="SM00487">
    <property type="entry name" value="DEXDc"/>
    <property type="match status" value="1"/>
</dbReference>
<name>A0ABZ1AZB0_9ACTN</name>
<dbReference type="CDD" id="cd00268">
    <property type="entry name" value="DEADc"/>
    <property type="match status" value="1"/>
</dbReference>
<dbReference type="InterPro" id="IPR011047">
    <property type="entry name" value="Quinoprotein_ADH-like_sf"/>
</dbReference>
<dbReference type="Pfam" id="PF00271">
    <property type="entry name" value="Helicase_C"/>
    <property type="match status" value="1"/>
</dbReference>
<evidence type="ECO:0000259" key="8">
    <source>
        <dbReference type="PROSITE" id="PS51194"/>
    </source>
</evidence>
<dbReference type="InterPro" id="IPR044742">
    <property type="entry name" value="DEAD/DEAH_RhlB"/>
</dbReference>
<evidence type="ECO:0000259" key="7">
    <source>
        <dbReference type="PROSITE" id="PS51192"/>
    </source>
</evidence>
<keyword evidence="3" id="KW-0378">Hydrolase</keyword>
<dbReference type="InterPro" id="IPR015943">
    <property type="entry name" value="WD40/YVTN_repeat-like_dom_sf"/>
</dbReference>
<dbReference type="SUPFAM" id="SSF52540">
    <property type="entry name" value="P-loop containing nucleoside triphosphate hydrolases"/>
    <property type="match status" value="1"/>
</dbReference>
<dbReference type="CDD" id="cd18787">
    <property type="entry name" value="SF2_C_DEAD"/>
    <property type="match status" value="1"/>
</dbReference>
<evidence type="ECO:0000256" key="6">
    <source>
        <dbReference type="SAM" id="MobiDB-lite"/>
    </source>
</evidence>
<gene>
    <name evidence="9" type="ORF">U6N30_23475</name>
</gene>
<feature type="compositionally biased region" description="Low complexity" evidence="6">
    <location>
        <begin position="539"/>
        <end position="548"/>
    </location>
</feature>
<dbReference type="EC" id="3.6.4.13" evidence="1"/>
<dbReference type="GO" id="GO:0004386">
    <property type="term" value="F:helicase activity"/>
    <property type="evidence" value="ECO:0007669"/>
    <property type="project" value="UniProtKB-KW"/>
</dbReference>
<keyword evidence="2" id="KW-0547">Nucleotide-binding</keyword>
<dbReference type="PROSITE" id="PS51192">
    <property type="entry name" value="HELICASE_ATP_BIND_1"/>
    <property type="match status" value="1"/>
</dbReference>
<evidence type="ECO:0000313" key="10">
    <source>
        <dbReference type="Proteomes" id="UP001324287"/>
    </source>
</evidence>
<sequence>MAPGAPPGAPCICALTTAGRRPSGLSPGPISGTPGSAGCVGAGTDPATTARDRSAAAGPRSRRRSPSRPEARALTSIENPTTSEAVEATTHPAATEAVALEHAETGAPAPEELESQVEELGGAPVATDSPLFSDFDVHPDIVAALADVGIHRTFAIQELTLPLALAGNDLIGQARTGTGKTLGFGVPMLQRVSPPAEGGDGVPQALVVVPTRELCVQVARDLGAAGVKRGIRVQAIYGGRAFEPQIESLQKGVEVVVGTPGRLLDLAQRGDLILGKVKVLVLDEADEMLDLGFLPDIERILAMVPDKRQTMLFSATMPGPIVTLSRSFMTQPTHIRAHGNDEGSTVPQTTQFIYRAHNLDKPELLSRVLQSRDRGLVMVFCRTKRTAQKVADELVDRGFAAAAVHGDLGQGAREQALRAFRSGKVDVLVATDVAARGIDVTGVSHVVNYQCPEDEKTYVHRIGRTGRAGSTGVAVTLVDWDDIPRWQLINKALDLGFTDPPETYSTSPWVYTDLDVPETAKGRLPGRSAPARAWRPRPSRTSARPASAIDPRSPVVAIPVGAAIRAARRTADGGPGAPRTASRPAAARAVRVAVPAAPALRPPARTSRLRPPPPPSPRRPRARPPSRVAVVAAVAPTAAVAGPSPPPSRSRRAPSSATAVAGLGLDGGHRSAAPRRDPAVAGLGRSRHGEHHCTTGRRPSGSPAGAVSETWSAGRGPLPERVVSEGRVVVGSEHGVRALDPLTGEEAWHYTRTNARMCGLTVTDGVAVAVFATADRCDEAVGLDAGTGVRQWTRSLNLAPDATLDSTTAIVLAANPTGVLTFDPIGSGIRWRSAAPAGCRFLDAGTGSTGVVVLQRCADSTDVQVRLLDGFAGSMHWNHPLPAADDDAVRLLGADGVVTVLAGDEVWTLGGPDGTELAREPVPAGTTDVGQTTVGTVSLLRVDGTVTARDTSSGAALWSAPAVGLPAADGTKDAARPGALVLPDPEGFSFRDPATGAEVGRSSTPRRRRPAPPPRSGRSSCCGRTTASSATADRGPSSPTPRARRGPLDGGRTAAHHTGRAHSGHGPARRPRLHRAPRHRA</sequence>
<feature type="region of interest" description="Disordered" evidence="6">
    <location>
        <begin position="1"/>
        <end position="86"/>
    </location>
</feature>
<dbReference type="SMART" id="SM00564">
    <property type="entry name" value="PQQ"/>
    <property type="match status" value="2"/>
</dbReference>
<reference evidence="9 10" key="1">
    <citation type="submission" date="2023-12" db="EMBL/GenBank/DDBJ databases">
        <title>Blastococcus brunescens sp. nov., an actonobacterium isolated from sandstone collected in sahara desert.</title>
        <authorList>
            <person name="Gtari M."/>
            <person name="Ghodhbane F."/>
        </authorList>
    </citation>
    <scope>NUCLEOTIDE SEQUENCE [LARGE SCALE GENOMIC DNA]</scope>
    <source>
        <strain evidence="9 10">BMG 8361</strain>
    </source>
</reference>
<feature type="region of interest" description="Disordered" evidence="6">
    <location>
        <begin position="520"/>
        <end position="552"/>
    </location>
</feature>
<keyword evidence="4 9" id="KW-0347">Helicase</keyword>
<dbReference type="Pfam" id="PF00270">
    <property type="entry name" value="DEAD"/>
    <property type="match status" value="1"/>
</dbReference>
<accession>A0ABZ1AZB0</accession>
<evidence type="ECO:0000313" key="9">
    <source>
        <dbReference type="EMBL" id="WRL62821.1"/>
    </source>
</evidence>
<evidence type="ECO:0000256" key="2">
    <source>
        <dbReference type="ARBA" id="ARBA00022741"/>
    </source>
</evidence>
<dbReference type="InterPro" id="IPR002372">
    <property type="entry name" value="PQQ_rpt_dom"/>
</dbReference>
<evidence type="ECO:0000256" key="4">
    <source>
        <dbReference type="ARBA" id="ARBA00022806"/>
    </source>
</evidence>
<feature type="region of interest" description="Disordered" evidence="6">
    <location>
        <begin position="976"/>
        <end position="1081"/>
    </location>
</feature>
<dbReference type="InterPro" id="IPR027417">
    <property type="entry name" value="P-loop_NTPase"/>
</dbReference>
<dbReference type="Proteomes" id="UP001324287">
    <property type="component" value="Chromosome"/>
</dbReference>
<evidence type="ECO:0000256" key="3">
    <source>
        <dbReference type="ARBA" id="ARBA00022801"/>
    </source>
</evidence>
<evidence type="ECO:0000256" key="1">
    <source>
        <dbReference type="ARBA" id="ARBA00012552"/>
    </source>
</evidence>
<feature type="domain" description="Helicase C-terminal" evidence="8">
    <location>
        <begin position="360"/>
        <end position="511"/>
    </location>
</feature>
<keyword evidence="10" id="KW-1185">Reference proteome</keyword>
<dbReference type="PROSITE" id="PS00039">
    <property type="entry name" value="DEAD_ATP_HELICASE"/>
    <property type="match status" value="1"/>
</dbReference>
<dbReference type="InterPro" id="IPR050547">
    <property type="entry name" value="DEAD_box_RNA_helicases"/>
</dbReference>
<dbReference type="Pfam" id="PF13360">
    <property type="entry name" value="PQQ_2"/>
    <property type="match status" value="1"/>
</dbReference>
<feature type="compositionally biased region" description="Low complexity" evidence="6">
    <location>
        <begin position="577"/>
        <end position="606"/>
    </location>
</feature>
<evidence type="ECO:0000256" key="5">
    <source>
        <dbReference type="ARBA" id="ARBA00022840"/>
    </source>
</evidence>
<feature type="compositionally biased region" description="Basic residues" evidence="6">
    <location>
        <begin position="1054"/>
        <end position="1081"/>
    </location>
</feature>
<feature type="compositionally biased region" description="Low complexity" evidence="6">
    <location>
        <begin position="1016"/>
        <end position="1026"/>
    </location>
</feature>
<proteinExistence type="predicted"/>
<dbReference type="InterPro" id="IPR011545">
    <property type="entry name" value="DEAD/DEAH_box_helicase_dom"/>
</dbReference>
<protein>
    <recommendedName>
        <fullName evidence="1">RNA helicase</fullName>
        <ecNumber evidence="1">3.6.4.13</ecNumber>
    </recommendedName>
</protein>
<feature type="domain" description="Helicase ATP-binding" evidence="7">
    <location>
        <begin position="161"/>
        <end position="335"/>
    </location>
</feature>
<dbReference type="PROSITE" id="PS51194">
    <property type="entry name" value="HELICASE_CTER"/>
    <property type="match status" value="1"/>
</dbReference>
<dbReference type="RefSeq" id="WP_324274170.1">
    <property type="nucleotide sequence ID" value="NZ_CP141261.1"/>
</dbReference>
<organism evidence="9 10">
    <name type="scientific">Blastococcus brunescens</name>
    <dbReference type="NCBI Taxonomy" id="1564165"/>
    <lineage>
        <taxon>Bacteria</taxon>
        <taxon>Bacillati</taxon>
        <taxon>Actinomycetota</taxon>
        <taxon>Actinomycetes</taxon>
        <taxon>Geodermatophilales</taxon>
        <taxon>Geodermatophilaceae</taxon>
        <taxon>Blastococcus</taxon>
    </lineage>
</organism>
<dbReference type="Gene3D" id="2.130.10.10">
    <property type="entry name" value="YVTN repeat-like/Quinoprotein amine dehydrogenase"/>
    <property type="match status" value="1"/>
</dbReference>
<dbReference type="EMBL" id="CP141261">
    <property type="protein sequence ID" value="WRL62821.1"/>
    <property type="molecule type" value="Genomic_DNA"/>
</dbReference>
<dbReference type="Gene3D" id="3.40.50.300">
    <property type="entry name" value="P-loop containing nucleotide triphosphate hydrolases"/>
    <property type="match status" value="2"/>
</dbReference>
<dbReference type="InterPro" id="IPR014001">
    <property type="entry name" value="Helicase_ATP-bd"/>
</dbReference>
<dbReference type="InterPro" id="IPR001650">
    <property type="entry name" value="Helicase_C-like"/>
</dbReference>
<dbReference type="InterPro" id="IPR018391">
    <property type="entry name" value="PQQ_b-propeller_rpt"/>
</dbReference>
<dbReference type="SMART" id="SM00490">
    <property type="entry name" value="HELICc"/>
    <property type="match status" value="1"/>
</dbReference>
<dbReference type="PANTHER" id="PTHR47963:SF8">
    <property type="entry name" value="ATP-DEPENDENT RNA HELICASE DEAD"/>
    <property type="match status" value="1"/>
</dbReference>
<feature type="region of interest" description="Disordered" evidence="6">
    <location>
        <begin position="568"/>
        <end position="718"/>
    </location>
</feature>
<feature type="compositionally biased region" description="Low complexity" evidence="6">
    <location>
        <begin position="625"/>
        <end position="642"/>
    </location>
</feature>
<dbReference type="PANTHER" id="PTHR47963">
    <property type="entry name" value="DEAD-BOX ATP-DEPENDENT RNA HELICASE 47, MITOCHONDRIAL"/>
    <property type="match status" value="1"/>
</dbReference>
<dbReference type="InterPro" id="IPR000629">
    <property type="entry name" value="RNA-helicase_DEAD-box_CS"/>
</dbReference>